<gene>
    <name evidence="1" type="ORF">FOVG_19067</name>
</gene>
<dbReference type="OrthoDB" id="4500473at2759"/>
<dbReference type="EMBL" id="JH651112">
    <property type="protein sequence ID" value="EXA29447.1"/>
    <property type="molecule type" value="Genomic_DNA"/>
</dbReference>
<organism evidence="1">
    <name type="scientific">Fusarium oxysporum f. sp. pisi HDV247</name>
    <dbReference type="NCBI Taxonomy" id="1080344"/>
    <lineage>
        <taxon>Eukaryota</taxon>
        <taxon>Fungi</taxon>
        <taxon>Dikarya</taxon>
        <taxon>Ascomycota</taxon>
        <taxon>Pezizomycotina</taxon>
        <taxon>Sordariomycetes</taxon>
        <taxon>Hypocreomycetidae</taxon>
        <taxon>Hypocreales</taxon>
        <taxon>Nectriaceae</taxon>
        <taxon>Fusarium</taxon>
        <taxon>Fusarium oxysporum species complex</taxon>
    </lineage>
</organism>
<evidence type="ECO:0000313" key="1">
    <source>
        <dbReference type="EMBL" id="EXA29447.1"/>
    </source>
</evidence>
<reference evidence="1" key="1">
    <citation type="submission" date="2011-10" db="EMBL/GenBank/DDBJ databases">
        <title>The Genome Sequence of Fusarium oxysporum HDV247.</title>
        <authorList>
            <consortium name="The Broad Institute Genome Sequencing Platform"/>
            <person name="Ma L.-J."/>
            <person name="Gale L.R."/>
            <person name="Schwartz D.C."/>
            <person name="Zhou S."/>
            <person name="Corby-Kistler H."/>
            <person name="Young S.K."/>
            <person name="Zeng Q."/>
            <person name="Gargeya S."/>
            <person name="Fitzgerald M."/>
            <person name="Haas B."/>
            <person name="Abouelleil A."/>
            <person name="Alvarado L."/>
            <person name="Arachchi H.M."/>
            <person name="Berlin A."/>
            <person name="Brown A."/>
            <person name="Chapman S.B."/>
            <person name="Chen Z."/>
            <person name="Dunbar C."/>
            <person name="Freedman E."/>
            <person name="Gearin G."/>
            <person name="Goldberg J."/>
            <person name="Griggs A."/>
            <person name="Gujja S."/>
            <person name="Heiman D."/>
            <person name="Howarth C."/>
            <person name="Larson L."/>
            <person name="Lui A."/>
            <person name="MacDonald P.J.P."/>
            <person name="Montmayeur A."/>
            <person name="Murphy C."/>
            <person name="Neiman D."/>
            <person name="Pearson M."/>
            <person name="Priest M."/>
            <person name="Roberts A."/>
            <person name="Saif S."/>
            <person name="Shea T."/>
            <person name="Shenoy N."/>
            <person name="Sisk P."/>
            <person name="Stolte C."/>
            <person name="Sykes S."/>
            <person name="Wortman J."/>
            <person name="Nusbaum C."/>
            <person name="Birren B."/>
        </authorList>
    </citation>
    <scope>NUCLEOTIDE SEQUENCE [LARGE SCALE GENOMIC DNA]</scope>
    <source>
        <strain evidence="1">HDV247</strain>
    </source>
</reference>
<name>W9NHI3_FUSOX</name>
<dbReference type="Proteomes" id="UP000030751">
    <property type="component" value="Unassembled WGS sequence"/>
</dbReference>
<reference evidence="1" key="2">
    <citation type="submission" date="2012-05" db="EMBL/GenBank/DDBJ databases">
        <title>Annotation of the Genome Sequence of Fusarium oxysporum HDV247.</title>
        <authorList>
            <consortium name="The Broad Institute Genomics Platform"/>
            <person name="Ma L.-J."/>
            <person name="Corby-Kistler H."/>
            <person name="Broz K."/>
            <person name="Gale L.R."/>
            <person name="Jonkers W."/>
            <person name="O'Donnell K."/>
            <person name="Ploetz R."/>
            <person name="Steinberg C."/>
            <person name="Schwartz D.C."/>
            <person name="VanEtten H."/>
            <person name="Zhou S."/>
            <person name="Young S.K."/>
            <person name="Zeng Q."/>
            <person name="Gargeya S."/>
            <person name="Fitzgerald M."/>
            <person name="Abouelleil A."/>
            <person name="Alvarado L."/>
            <person name="Chapman S.B."/>
            <person name="Gainer-Dewar J."/>
            <person name="Goldberg J."/>
            <person name="Griggs A."/>
            <person name="Gujja S."/>
            <person name="Hansen M."/>
            <person name="Howarth C."/>
            <person name="Imamovic A."/>
            <person name="Ireland A."/>
            <person name="Larimer J."/>
            <person name="McCowan C."/>
            <person name="Murphy C."/>
            <person name="Pearson M."/>
            <person name="Poon T.W."/>
            <person name="Priest M."/>
            <person name="Roberts A."/>
            <person name="Saif S."/>
            <person name="Shea T."/>
            <person name="Sykes S."/>
            <person name="Wortman J."/>
            <person name="Nusbaum C."/>
            <person name="Birren B."/>
        </authorList>
    </citation>
    <scope>NUCLEOTIDE SEQUENCE</scope>
    <source>
        <strain evidence="1">HDV247</strain>
    </source>
</reference>
<dbReference type="AlphaFoldDB" id="W9NHI3"/>
<proteinExistence type="predicted"/>
<dbReference type="HOGENOM" id="CLU_081916_0_0_1"/>
<sequence>MEKVWFKLHQTDYPPPPEDTILLGDGDDSTAPICLGHFVSDLKHLNFPLNSGSILPFHRRMIVYRNTVLNFSWNDGKTSAPGTNLAASAPILAAAGIIAKASLQVAFMRTTENHEAYDRLDTYVVQPSETYIEECLEQDKLKAYVKGKASWSMFMITGIKVARAGKRETRREKTVGTDIGPQLDVPSLVTLTATANVHLANSQRSYGEYPGDFIWAVRLAKVHKGFLMRDWSVAAYTHRATFADDENDLDVASVLRDEGLEDFQIIDDGELDEALVLDKRVLY</sequence>
<accession>W9NHI3</accession>
<protein>
    <submittedName>
        <fullName evidence="1">Uncharacterized protein</fullName>
    </submittedName>
</protein>